<gene>
    <name evidence="1" type="ORF">SIID45300_02146</name>
</gene>
<reference evidence="1 2" key="1">
    <citation type="submission" date="2024-09" db="EMBL/GenBank/DDBJ databases">
        <title>Draft genome sequence of Candidatus Magnetaquicoccaceae bacterium FCR-1.</title>
        <authorList>
            <person name="Shimoshige H."/>
            <person name="Shimamura S."/>
            <person name="Taoka A."/>
            <person name="Kobayashi H."/>
            <person name="Maekawa T."/>
        </authorList>
    </citation>
    <scope>NUCLEOTIDE SEQUENCE [LARGE SCALE GENOMIC DNA]</scope>
    <source>
        <strain evidence="1 2">FCR-1</strain>
    </source>
</reference>
<accession>A0ABQ0CAA6</accession>
<proteinExistence type="predicted"/>
<protein>
    <recommendedName>
        <fullName evidence="3">Homoserine dehydrogenase</fullName>
    </recommendedName>
</protein>
<dbReference type="Proteomes" id="UP001628193">
    <property type="component" value="Unassembled WGS sequence"/>
</dbReference>
<keyword evidence="2" id="KW-1185">Reference proteome</keyword>
<dbReference type="EMBL" id="BAAFGK010000004">
    <property type="protein sequence ID" value="GAB0057814.1"/>
    <property type="molecule type" value="Genomic_DNA"/>
</dbReference>
<organism evidence="1 2">
    <name type="scientific">Candidatus Magnetaquiglobus chichijimensis</name>
    <dbReference type="NCBI Taxonomy" id="3141448"/>
    <lineage>
        <taxon>Bacteria</taxon>
        <taxon>Pseudomonadati</taxon>
        <taxon>Pseudomonadota</taxon>
        <taxon>Magnetococcia</taxon>
        <taxon>Magnetococcales</taxon>
        <taxon>Candidatus Magnetaquicoccaceae</taxon>
        <taxon>Candidatus Magnetaquiglobus</taxon>
    </lineage>
</organism>
<sequence>MARRILVSGFGTLGRCAHLHKEIAYLNVLRCA</sequence>
<evidence type="ECO:0008006" key="3">
    <source>
        <dbReference type="Google" id="ProtNLM"/>
    </source>
</evidence>
<evidence type="ECO:0000313" key="2">
    <source>
        <dbReference type="Proteomes" id="UP001628193"/>
    </source>
</evidence>
<name>A0ABQ0CAA6_9PROT</name>
<evidence type="ECO:0000313" key="1">
    <source>
        <dbReference type="EMBL" id="GAB0057814.1"/>
    </source>
</evidence>
<comment type="caution">
    <text evidence="1">The sequence shown here is derived from an EMBL/GenBank/DDBJ whole genome shotgun (WGS) entry which is preliminary data.</text>
</comment>